<dbReference type="EMBL" id="JAOTIF010000027">
    <property type="protein sequence ID" value="MCU7552058.1"/>
    <property type="molecule type" value="Genomic_DNA"/>
</dbReference>
<dbReference type="RefSeq" id="WP_279299495.1">
    <property type="nucleotide sequence ID" value="NZ_JAOTIF010000027.1"/>
</dbReference>
<dbReference type="GO" id="GO:0006631">
    <property type="term" value="P:fatty acid metabolic process"/>
    <property type="evidence" value="ECO:0007669"/>
    <property type="project" value="InterPro"/>
</dbReference>
<dbReference type="SUPFAM" id="SSF48179">
    <property type="entry name" value="6-phosphogluconate dehydrogenase C-terminal domain-like"/>
    <property type="match status" value="1"/>
</dbReference>
<protein>
    <submittedName>
        <fullName evidence="2">3-hydroxyacyl-CoA dehydrogenase family protein</fullName>
    </submittedName>
</protein>
<proteinExistence type="predicted"/>
<dbReference type="Gene3D" id="1.10.1040.10">
    <property type="entry name" value="N-(1-d-carboxylethyl)-l-norvaline Dehydrogenase, domain 2"/>
    <property type="match status" value="1"/>
</dbReference>
<dbReference type="InterPro" id="IPR008927">
    <property type="entry name" value="6-PGluconate_DH-like_C_sf"/>
</dbReference>
<reference evidence="2" key="2">
    <citation type="submission" date="2023-04" db="EMBL/GenBank/DDBJ databases">
        <title>Paracnuella aquatica gen. nov., sp. nov., a member of the family Chitinophagaceae isolated from a hot spring.</title>
        <authorList>
            <person name="Wang C."/>
        </authorList>
    </citation>
    <scope>NUCLEOTIDE SEQUENCE</scope>
    <source>
        <strain evidence="2">LB-8</strain>
    </source>
</reference>
<evidence type="ECO:0000313" key="3">
    <source>
        <dbReference type="Proteomes" id="UP001155483"/>
    </source>
</evidence>
<dbReference type="Pfam" id="PF00725">
    <property type="entry name" value="3HCDH"/>
    <property type="match status" value="1"/>
</dbReference>
<dbReference type="GO" id="GO:0016616">
    <property type="term" value="F:oxidoreductase activity, acting on the CH-OH group of donors, NAD or NADP as acceptor"/>
    <property type="evidence" value="ECO:0007669"/>
    <property type="project" value="InterPro"/>
</dbReference>
<comment type="caution">
    <text evidence="2">The sequence shown here is derived from an EMBL/GenBank/DDBJ whole genome shotgun (WGS) entry which is preliminary data.</text>
</comment>
<dbReference type="AlphaFoldDB" id="A0A9X2XPS3"/>
<gene>
    <name evidence="2" type="ORF">OCK74_23255</name>
</gene>
<sequence length="219" mass="25037">MKIIVSCTDAQKEELTIKGVLPEVEVIYIKNNKEQNLPPADAFMDLQFENAPEQIRLLEEMSERLIIVNSVTSTLPEIRSSFIRINAWPTFLSSDLIEAATLDNEKKILAQEVFKVFNKKIEWVPDVPGFITPRIISMIINEAFFALSECVSTKEEIDTAMKLGTNYPYGPFEWAQKIGLNHIMILLNHLSKHQSRYTPCSKLLEEFQETHLPVSNLTP</sequence>
<organism evidence="2 3">
    <name type="scientific">Paraflavisolibacter caeni</name>
    <dbReference type="NCBI Taxonomy" id="2982496"/>
    <lineage>
        <taxon>Bacteria</taxon>
        <taxon>Pseudomonadati</taxon>
        <taxon>Bacteroidota</taxon>
        <taxon>Chitinophagia</taxon>
        <taxon>Chitinophagales</taxon>
        <taxon>Chitinophagaceae</taxon>
        <taxon>Paraflavisolibacter</taxon>
    </lineage>
</organism>
<dbReference type="Proteomes" id="UP001155483">
    <property type="component" value="Unassembled WGS sequence"/>
</dbReference>
<feature type="domain" description="3-hydroxyacyl-CoA dehydrogenase C-terminal" evidence="1">
    <location>
        <begin position="129"/>
        <end position="203"/>
    </location>
</feature>
<evidence type="ECO:0000313" key="2">
    <source>
        <dbReference type="EMBL" id="MCU7552058.1"/>
    </source>
</evidence>
<dbReference type="InterPro" id="IPR013328">
    <property type="entry name" value="6PGD_dom2"/>
</dbReference>
<name>A0A9X2XPS3_9BACT</name>
<keyword evidence="3" id="KW-1185">Reference proteome</keyword>
<dbReference type="PANTHER" id="PTHR48075:SF5">
    <property type="entry name" value="3-HYDROXYBUTYRYL-COA DEHYDROGENASE"/>
    <property type="match status" value="1"/>
</dbReference>
<accession>A0A9X2XPS3</accession>
<dbReference type="InterPro" id="IPR006108">
    <property type="entry name" value="3HC_DH_C"/>
</dbReference>
<evidence type="ECO:0000259" key="1">
    <source>
        <dbReference type="Pfam" id="PF00725"/>
    </source>
</evidence>
<dbReference type="PANTHER" id="PTHR48075">
    <property type="entry name" value="3-HYDROXYACYL-COA DEHYDROGENASE FAMILY PROTEIN"/>
    <property type="match status" value="1"/>
</dbReference>
<reference evidence="2" key="1">
    <citation type="submission" date="2022-09" db="EMBL/GenBank/DDBJ databases">
        <authorList>
            <person name="Yuan C."/>
            <person name="Ke Z."/>
        </authorList>
    </citation>
    <scope>NUCLEOTIDE SEQUENCE</scope>
    <source>
        <strain evidence="2">LB-8</strain>
    </source>
</reference>